<protein>
    <submittedName>
        <fullName evidence="1">Uncharacterized protein</fullName>
    </submittedName>
</protein>
<comment type="caution">
    <text evidence="1">The sequence shown here is derived from an EMBL/GenBank/DDBJ whole genome shotgun (WGS) entry which is preliminary data.</text>
</comment>
<organism evidence="1">
    <name type="scientific">marine sediment metagenome</name>
    <dbReference type="NCBI Taxonomy" id="412755"/>
    <lineage>
        <taxon>unclassified sequences</taxon>
        <taxon>metagenomes</taxon>
        <taxon>ecological metagenomes</taxon>
    </lineage>
</organism>
<dbReference type="EMBL" id="BARW01012142">
    <property type="protein sequence ID" value="GAI80847.1"/>
    <property type="molecule type" value="Genomic_DNA"/>
</dbReference>
<reference evidence="1" key="1">
    <citation type="journal article" date="2014" name="Front. Microbiol.">
        <title>High frequency of phylogenetically diverse reductive dehalogenase-homologous genes in deep subseafloor sedimentary metagenomes.</title>
        <authorList>
            <person name="Kawai M."/>
            <person name="Futagami T."/>
            <person name="Toyoda A."/>
            <person name="Takaki Y."/>
            <person name="Nishi S."/>
            <person name="Hori S."/>
            <person name="Arai W."/>
            <person name="Tsubouchi T."/>
            <person name="Morono Y."/>
            <person name="Uchiyama I."/>
            <person name="Ito T."/>
            <person name="Fujiyama A."/>
            <person name="Inagaki F."/>
            <person name="Takami H."/>
        </authorList>
    </citation>
    <scope>NUCLEOTIDE SEQUENCE</scope>
    <source>
        <strain evidence="1">Expedition CK06-06</strain>
    </source>
</reference>
<feature type="non-terminal residue" evidence="1">
    <location>
        <position position="1"/>
    </location>
</feature>
<name>X1RJB4_9ZZZZ</name>
<sequence length="80" mass="9545">LKNYKRVILINNDDIDKIHRDYAEDMVAFMSDTLERDIELKEIKGSSRLLKMLVDGNWDNNEVLRIKPGQKILQEYFFNN</sequence>
<accession>X1RJB4</accession>
<evidence type="ECO:0000313" key="1">
    <source>
        <dbReference type="EMBL" id="GAI80847.1"/>
    </source>
</evidence>
<proteinExistence type="predicted"/>
<dbReference type="AlphaFoldDB" id="X1RJB4"/>
<gene>
    <name evidence="1" type="ORF">S12H4_23031</name>
</gene>